<dbReference type="AlphaFoldDB" id="A0A084IMP8"/>
<dbReference type="Proteomes" id="UP000028302">
    <property type="component" value="Unassembled WGS sequence"/>
</dbReference>
<name>A0A084IMP8_SALHC</name>
<reference evidence="1 2" key="1">
    <citation type="submission" date="2013-03" db="EMBL/GenBank/DDBJ databases">
        <title>Salinisphaera hydrothermalis C41B8 Genome Sequencing.</title>
        <authorList>
            <person name="Li C."/>
            <person name="Lai Q."/>
            <person name="Shao Z."/>
        </authorList>
    </citation>
    <scope>NUCLEOTIDE SEQUENCE [LARGE SCALE GENOMIC DNA]</scope>
    <source>
        <strain evidence="1 2">C41B8</strain>
    </source>
</reference>
<accession>A0A084IMP8</accession>
<proteinExistence type="predicted"/>
<dbReference type="eggNOG" id="ENOG50332QF">
    <property type="taxonomic scope" value="Bacteria"/>
</dbReference>
<sequence>MEARLHLKPGQNGTKQLVQKYGERLVCVRYRYDEVSGQRHKTVELIEETVPWRPASSREKHLMQRAAEEPVLVKIDYQERELREQVRRAGGRWQPAERAWRCLMA</sequence>
<evidence type="ECO:0000313" key="2">
    <source>
        <dbReference type="Proteomes" id="UP000028302"/>
    </source>
</evidence>
<gene>
    <name evidence="1" type="ORF">C41B8_06797</name>
</gene>
<comment type="caution">
    <text evidence="1">The sequence shown here is derived from an EMBL/GenBank/DDBJ whole genome shotgun (WGS) entry which is preliminary data.</text>
</comment>
<keyword evidence="2" id="KW-1185">Reference proteome</keyword>
<protein>
    <submittedName>
        <fullName evidence="1">Uncharacterized protein</fullName>
    </submittedName>
</protein>
<dbReference type="RefSeq" id="WP_198025094.1">
    <property type="nucleotide sequence ID" value="NZ_APNK01000007.1"/>
</dbReference>
<organism evidence="1 2">
    <name type="scientific">Salinisphaera hydrothermalis (strain C41B8)</name>
    <dbReference type="NCBI Taxonomy" id="1304275"/>
    <lineage>
        <taxon>Bacteria</taxon>
        <taxon>Pseudomonadati</taxon>
        <taxon>Pseudomonadota</taxon>
        <taxon>Gammaproteobacteria</taxon>
        <taxon>Salinisphaerales</taxon>
        <taxon>Salinisphaeraceae</taxon>
        <taxon>Salinisphaera</taxon>
    </lineage>
</organism>
<dbReference type="EMBL" id="APNK01000007">
    <property type="protein sequence ID" value="KEZ77982.1"/>
    <property type="molecule type" value="Genomic_DNA"/>
</dbReference>
<evidence type="ECO:0000313" key="1">
    <source>
        <dbReference type="EMBL" id="KEZ77982.1"/>
    </source>
</evidence>